<dbReference type="PROSITE" id="PS51012">
    <property type="entry name" value="ABC_TM2"/>
    <property type="match status" value="1"/>
</dbReference>
<evidence type="ECO:0000313" key="12">
    <source>
        <dbReference type="EMBL" id="QDZ14303.1"/>
    </source>
</evidence>
<dbReference type="AlphaFoldDB" id="A0A5B8M1T0"/>
<keyword evidence="4 10" id="KW-1003">Cell membrane</keyword>
<keyword evidence="8 10" id="KW-0472">Membrane</keyword>
<keyword evidence="7 10" id="KW-1133">Transmembrane helix</keyword>
<dbReference type="InterPro" id="IPR047817">
    <property type="entry name" value="ABC2_TM_bact-type"/>
</dbReference>
<comment type="caution">
    <text evidence="10">Lacks conserved residue(s) required for the propagation of feature annotation.</text>
</comment>
<dbReference type="InterPro" id="IPR013525">
    <property type="entry name" value="ABC2_TM"/>
</dbReference>
<feature type="transmembrane region" description="Helical" evidence="10">
    <location>
        <begin position="240"/>
        <end position="259"/>
    </location>
</feature>
<dbReference type="GO" id="GO:0046677">
    <property type="term" value="P:response to antibiotic"/>
    <property type="evidence" value="ECO:0007669"/>
    <property type="project" value="UniProtKB-KW"/>
</dbReference>
<keyword evidence="6 10" id="KW-0812">Transmembrane</keyword>
<evidence type="ECO:0000256" key="4">
    <source>
        <dbReference type="ARBA" id="ARBA00022475"/>
    </source>
</evidence>
<evidence type="ECO:0000256" key="5">
    <source>
        <dbReference type="ARBA" id="ARBA00022519"/>
    </source>
</evidence>
<organism evidence="12 13">
    <name type="scientific">Humibacter ginsenosidimutans</name>
    <dbReference type="NCBI Taxonomy" id="2599293"/>
    <lineage>
        <taxon>Bacteria</taxon>
        <taxon>Bacillati</taxon>
        <taxon>Actinomycetota</taxon>
        <taxon>Actinomycetes</taxon>
        <taxon>Micrococcales</taxon>
        <taxon>Microbacteriaceae</taxon>
        <taxon>Humibacter</taxon>
    </lineage>
</organism>
<comment type="subcellular location">
    <subcellularLocation>
        <location evidence="1">Cell inner membrane</location>
        <topology evidence="1">Multi-pass membrane protein</topology>
    </subcellularLocation>
    <subcellularLocation>
        <location evidence="10">Cell membrane</location>
        <topology evidence="10">Multi-pass membrane protein</topology>
    </subcellularLocation>
</comment>
<evidence type="ECO:0000259" key="11">
    <source>
        <dbReference type="PROSITE" id="PS51012"/>
    </source>
</evidence>
<proteinExistence type="inferred from homology"/>
<evidence type="ECO:0000256" key="3">
    <source>
        <dbReference type="ARBA" id="ARBA00022448"/>
    </source>
</evidence>
<feature type="transmembrane region" description="Helical" evidence="10">
    <location>
        <begin position="38"/>
        <end position="62"/>
    </location>
</feature>
<evidence type="ECO:0000256" key="8">
    <source>
        <dbReference type="ARBA" id="ARBA00023136"/>
    </source>
</evidence>
<dbReference type="GO" id="GO:0015920">
    <property type="term" value="P:lipopolysaccharide transport"/>
    <property type="evidence" value="ECO:0007669"/>
    <property type="project" value="TreeGrafter"/>
</dbReference>
<evidence type="ECO:0000256" key="6">
    <source>
        <dbReference type="ARBA" id="ARBA00022692"/>
    </source>
</evidence>
<evidence type="ECO:0000256" key="7">
    <source>
        <dbReference type="ARBA" id="ARBA00022989"/>
    </source>
</evidence>
<feature type="transmembrane region" description="Helical" evidence="10">
    <location>
        <begin position="128"/>
        <end position="146"/>
    </location>
</feature>
<feature type="transmembrane region" description="Helical" evidence="10">
    <location>
        <begin position="152"/>
        <end position="175"/>
    </location>
</feature>
<keyword evidence="3 10" id="KW-0813">Transport</keyword>
<gene>
    <name evidence="12" type="ORF">FPZ11_05545</name>
</gene>
<keyword evidence="13" id="KW-1185">Reference proteome</keyword>
<evidence type="ECO:0000256" key="1">
    <source>
        <dbReference type="ARBA" id="ARBA00004429"/>
    </source>
</evidence>
<feature type="domain" description="ABC transmembrane type-2" evidence="11">
    <location>
        <begin position="39"/>
        <end position="262"/>
    </location>
</feature>
<evidence type="ECO:0000256" key="2">
    <source>
        <dbReference type="ARBA" id="ARBA00007783"/>
    </source>
</evidence>
<dbReference type="KEGG" id="huw:FPZ11_05545"/>
<dbReference type="PRINTS" id="PR00164">
    <property type="entry name" value="ABC2TRNSPORT"/>
</dbReference>
<name>A0A5B8M1T0_9MICO</name>
<dbReference type="Proteomes" id="UP000320216">
    <property type="component" value="Chromosome"/>
</dbReference>
<dbReference type="GO" id="GO:0043190">
    <property type="term" value="C:ATP-binding cassette (ABC) transporter complex"/>
    <property type="evidence" value="ECO:0007669"/>
    <property type="project" value="InterPro"/>
</dbReference>
<dbReference type="InterPro" id="IPR000412">
    <property type="entry name" value="ABC_2_transport"/>
</dbReference>
<evidence type="ECO:0000313" key="13">
    <source>
        <dbReference type="Proteomes" id="UP000320216"/>
    </source>
</evidence>
<dbReference type="GO" id="GO:0140359">
    <property type="term" value="F:ABC-type transporter activity"/>
    <property type="evidence" value="ECO:0007669"/>
    <property type="project" value="InterPro"/>
</dbReference>
<dbReference type="OrthoDB" id="9789409at2"/>
<dbReference type="PANTHER" id="PTHR30413:SF8">
    <property type="entry name" value="TRANSPORT PERMEASE PROTEIN"/>
    <property type="match status" value="1"/>
</dbReference>
<dbReference type="Pfam" id="PF01061">
    <property type="entry name" value="ABC2_membrane"/>
    <property type="match status" value="1"/>
</dbReference>
<keyword evidence="9" id="KW-0046">Antibiotic resistance</keyword>
<evidence type="ECO:0000256" key="9">
    <source>
        <dbReference type="ARBA" id="ARBA00023251"/>
    </source>
</evidence>
<dbReference type="RefSeq" id="WP_146319064.1">
    <property type="nucleotide sequence ID" value="NZ_CP042305.1"/>
</dbReference>
<accession>A0A5B8M1T0</accession>
<feature type="transmembrane region" description="Helical" evidence="10">
    <location>
        <begin position="74"/>
        <end position="92"/>
    </location>
</feature>
<keyword evidence="5" id="KW-0997">Cell inner membrane</keyword>
<dbReference type="PANTHER" id="PTHR30413">
    <property type="entry name" value="INNER MEMBRANE TRANSPORT PERMEASE"/>
    <property type="match status" value="1"/>
</dbReference>
<evidence type="ECO:0000256" key="10">
    <source>
        <dbReference type="RuleBase" id="RU361157"/>
    </source>
</evidence>
<comment type="similarity">
    <text evidence="2 10">Belongs to the ABC-2 integral membrane protein family.</text>
</comment>
<sequence>MTTYADARPAERTPFARYRHSLWLLTKRDLHVRYTTNALGYVWSILDPLLMAGIYYLVFVVVFHRGNNPSESPYIVFLLSGLLPWTWFNGAVSDFTKAFSREAKLIRSTAIPRSIWINRIVLSKGIEFGLSLPVLALFVIFSGAHVHWQLVYYPVGVAIEAVLLVGLGLLVSPLVVFFKDLERAIKLLLRLLFYASAVLYPASEVPKGSLFRYFIDINPLVGMFGVFRAGFFPHDLHWDLVLISAIGSLIFLLIGWLVYSRTIRSVLKEM</sequence>
<reference evidence="12 13" key="1">
    <citation type="submission" date="2019-07" db="EMBL/GenBank/DDBJ databases">
        <title>Full genome sequence of Humibacter sp. WJ7-1.</title>
        <authorList>
            <person name="Im W.-T."/>
        </authorList>
    </citation>
    <scope>NUCLEOTIDE SEQUENCE [LARGE SCALE GENOMIC DNA]</scope>
    <source>
        <strain evidence="12 13">WJ7-1</strain>
    </source>
</reference>
<protein>
    <recommendedName>
        <fullName evidence="10">Transport permease protein</fullName>
    </recommendedName>
</protein>
<dbReference type="EMBL" id="CP042305">
    <property type="protein sequence ID" value="QDZ14303.1"/>
    <property type="molecule type" value="Genomic_DNA"/>
</dbReference>